<evidence type="ECO:0000313" key="5">
    <source>
        <dbReference type="Proteomes" id="UP000437709"/>
    </source>
</evidence>
<dbReference type="HAMAP" id="MF_00795">
    <property type="entry name" value="CutC"/>
    <property type="match status" value="1"/>
</dbReference>
<comment type="similarity">
    <text evidence="1 2">Belongs to the CutC family.</text>
</comment>
<dbReference type="Proteomes" id="UP000437709">
    <property type="component" value="Unassembled WGS sequence"/>
</dbReference>
<dbReference type="AlphaFoldDB" id="A0A6N7EIB6"/>
<evidence type="ECO:0000256" key="3">
    <source>
        <dbReference type="SAM" id="MobiDB-lite"/>
    </source>
</evidence>
<sequence length="244" mass="24077">MEIAVQDVDGVRVAAAGGADRVELCQALAVGGLTPSVGLVEVATTVGPDVHVLVRPRPGGFVYTATEVSVMVRDVEALVDAGASGVVVGALTLDDGAPALDRHALKALVRAAEGRPVTVHRCVDVLLGAPHRLEPADLVEQLLALGISRVLTSGGAPRALEGTPVLGALVGAAAGRLEIMAGGGVHPEHLAALAEAGVDAIHLSARAAATDAGPAGPGGGPDSYDRTDPDLVAAARAAIDAGAG</sequence>
<dbReference type="Gene3D" id="3.20.20.380">
    <property type="entry name" value="Copper homeostasis (CutC) domain"/>
    <property type="match status" value="1"/>
</dbReference>
<feature type="region of interest" description="Disordered" evidence="3">
    <location>
        <begin position="209"/>
        <end position="229"/>
    </location>
</feature>
<keyword evidence="2" id="KW-0963">Cytoplasm</keyword>
<evidence type="ECO:0000256" key="1">
    <source>
        <dbReference type="ARBA" id="ARBA00007768"/>
    </source>
</evidence>
<dbReference type="GO" id="GO:0005737">
    <property type="term" value="C:cytoplasm"/>
    <property type="evidence" value="ECO:0007669"/>
    <property type="project" value="UniProtKB-SubCell"/>
</dbReference>
<reference evidence="4 5" key="1">
    <citation type="submission" date="2019-10" db="EMBL/GenBank/DDBJ databases">
        <title>Georgenia wutianyii sp. nov. and Georgenia yuyongxinii sp. nov. isolated from plateau pika (Ochotona curzoniae) in the Qinghai-Tibet plateau of China.</title>
        <authorList>
            <person name="Tian Z."/>
        </authorList>
    </citation>
    <scope>NUCLEOTIDE SEQUENCE [LARGE SCALE GENOMIC DNA]</scope>
    <source>
        <strain evidence="4 5">JCM 19765</strain>
    </source>
</reference>
<dbReference type="InterPro" id="IPR036822">
    <property type="entry name" value="CutC-like_dom_sf"/>
</dbReference>
<proteinExistence type="inferred from homology"/>
<dbReference type="PANTHER" id="PTHR12598:SF0">
    <property type="entry name" value="COPPER HOMEOSTASIS PROTEIN CUTC HOMOLOG"/>
    <property type="match status" value="1"/>
</dbReference>
<dbReference type="OrthoDB" id="9815677at2"/>
<dbReference type="PANTHER" id="PTHR12598">
    <property type="entry name" value="COPPER HOMEOSTASIS PROTEIN CUTC"/>
    <property type="match status" value="1"/>
</dbReference>
<evidence type="ECO:0000256" key="2">
    <source>
        <dbReference type="HAMAP-Rule" id="MF_00795"/>
    </source>
</evidence>
<accession>A0A6N7EIB6</accession>
<gene>
    <name evidence="2" type="primary">cutC</name>
    <name evidence="4" type="ORF">GB881_07190</name>
</gene>
<comment type="caution">
    <text evidence="4">The sequence shown here is derived from an EMBL/GenBank/DDBJ whole genome shotgun (WGS) entry which is preliminary data.</text>
</comment>
<dbReference type="Pfam" id="PF03932">
    <property type="entry name" value="CutC"/>
    <property type="match status" value="1"/>
</dbReference>
<comment type="subcellular location">
    <subcellularLocation>
        <location evidence="2">Cytoplasm</location>
    </subcellularLocation>
</comment>
<comment type="caution">
    <text evidence="2">Once thought to be involved in copper homeostasis, experiments in E.coli have shown this is not the case.</text>
</comment>
<dbReference type="GO" id="GO:0005507">
    <property type="term" value="F:copper ion binding"/>
    <property type="evidence" value="ECO:0007669"/>
    <property type="project" value="TreeGrafter"/>
</dbReference>
<name>A0A6N7EIB6_9MICO</name>
<dbReference type="InterPro" id="IPR005627">
    <property type="entry name" value="CutC-like"/>
</dbReference>
<organism evidence="4 5">
    <name type="scientific">Georgenia subflava</name>
    <dbReference type="NCBI Taxonomy" id="1622177"/>
    <lineage>
        <taxon>Bacteria</taxon>
        <taxon>Bacillati</taxon>
        <taxon>Actinomycetota</taxon>
        <taxon>Actinomycetes</taxon>
        <taxon>Micrococcales</taxon>
        <taxon>Bogoriellaceae</taxon>
        <taxon>Georgenia</taxon>
    </lineage>
</organism>
<protein>
    <recommendedName>
        <fullName evidence="2">PF03932 family protein CutC</fullName>
    </recommendedName>
</protein>
<keyword evidence="5" id="KW-1185">Reference proteome</keyword>
<evidence type="ECO:0000313" key="4">
    <source>
        <dbReference type="EMBL" id="MPV36843.1"/>
    </source>
</evidence>
<dbReference type="SUPFAM" id="SSF110395">
    <property type="entry name" value="CutC-like"/>
    <property type="match status" value="1"/>
</dbReference>
<dbReference type="EMBL" id="WHPC01000020">
    <property type="protein sequence ID" value="MPV36843.1"/>
    <property type="molecule type" value="Genomic_DNA"/>
</dbReference>